<evidence type="ECO:0000256" key="1">
    <source>
        <dbReference type="SAM" id="Phobius"/>
    </source>
</evidence>
<reference evidence="2" key="2">
    <citation type="submission" date="2023-01" db="EMBL/GenBank/DDBJ databases">
        <authorList>
            <person name="Sun Q."/>
            <person name="Evtushenko L."/>
        </authorList>
    </citation>
    <scope>NUCLEOTIDE SEQUENCE</scope>
    <source>
        <strain evidence="2">VKM Ac-1401</strain>
    </source>
</reference>
<dbReference type="Proteomes" id="UP001142372">
    <property type="component" value="Unassembled WGS sequence"/>
</dbReference>
<keyword evidence="3" id="KW-1185">Reference proteome</keyword>
<feature type="transmembrane region" description="Helical" evidence="1">
    <location>
        <begin position="61"/>
        <end position="83"/>
    </location>
</feature>
<gene>
    <name evidence="2" type="ORF">GCM10017584_25990</name>
</gene>
<feature type="transmembrane region" description="Helical" evidence="1">
    <location>
        <begin position="104"/>
        <end position="128"/>
    </location>
</feature>
<feature type="transmembrane region" description="Helical" evidence="1">
    <location>
        <begin position="199"/>
        <end position="225"/>
    </location>
</feature>
<dbReference type="RefSeq" id="WP_271177683.1">
    <property type="nucleotide sequence ID" value="NZ_BAAAJO010000004.1"/>
</dbReference>
<keyword evidence="1" id="KW-0812">Transmembrane</keyword>
<proteinExistence type="predicted"/>
<dbReference type="EMBL" id="BSEN01000013">
    <property type="protein sequence ID" value="GLJ77025.1"/>
    <property type="molecule type" value="Genomic_DNA"/>
</dbReference>
<dbReference type="AlphaFoldDB" id="A0A9W6M0K9"/>
<evidence type="ECO:0000313" key="2">
    <source>
        <dbReference type="EMBL" id="GLJ77025.1"/>
    </source>
</evidence>
<reference evidence="2" key="1">
    <citation type="journal article" date="2014" name="Int. J. Syst. Evol. Microbiol.">
        <title>Complete genome sequence of Corynebacterium casei LMG S-19264T (=DSM 44701T), isolated from a smear-ripened cheese.</title>
        <authorList>
            <consortium name="US DOE Joint Genome Institute (JGI-PGF)"/>
            <person name="Walter F."/>
            <person name="Albersmeier A."/>
            <person name="Kalinowski J."/>
            <person name="Ruckert C."/>
        </authorList>
    </citation>
    <scope>NUCLEOTIDE SEQUENCE</scope>
    <source>
        <strain evidence="2">VKM Ac-1401</strain>
    </source>
</reference>
<protein>
    <submittedName>
        <fullName evidence="2">Uncharacterized protein</fullName>
    </submittedName>
</protein>
<feature type="transmembrane region" description="Helical" evidence="1">
    <location>
        <begin position="140"/>
        <end position="164"/>
    </location>
</feature>
<keyword evidence="1" id="KW-0472">Membrane</keyword>
<accession>A0A9W6M0K9</accession>
<name>A0A9W6M0K9_9MICO</name>
<evidence type="ECO:0000313" key="3">
    <source>
        <dbReference type="Proteomes" id="UP001142372"/>
    </source>
</evidence>
<comment type="caution">
    <text evidence="2">The sequence shown here is derived from an EMBL/GenBank/DDBJ whole genome shotgun (WGS) entry which is preliminary data.</text>
</comment>
<sequence length="233" mass="26056">MEEREPVEQVVARRSVIRAAAHYEERHPAWLVEHALTAGWVWAAFWIALLIPADHYSWHAAYWFVIVILAVLPTFVATVIVLSQTPHSHLRRPESVLGHFFSRFAAYVGAFVAWTLSVVLSATIATQLQSEGKNNEVDTLGVGLGLLVSTAPVVILFLWLLLIVRYAWYLSRLRGWQARPRKTRIPTAFLADAPRTHRLIVGLAHPALLAATGTFAVLIALLLYVDDVTLNLL</sequence>
<organism evidence="2 3">
    <name type="scientific">Leifsonia poae</name>
    <dbReference type="NCBI Taxonomy" id="110933"/>
    <lineage>
        <taxon>Bacteria</taxon>
        <taxon>Bacillati</taxon>
        <taxon>Actinomycetota</taxon>
        <taxon>Actinomycetes</taxon>
        <taxon>Micrococcales</taxon>
        <taxon>Microbacteriaceae</taxon>
        <taxon>Leifsonia</taxon>
    </lineage>
</organism>
<keyword evidence="1" id="KW-1133">Transmembrane helix</keyword>
<feature type="transmembrane region" description="Helical" evidence="1">
    <location>
        <begin position="30"/>
        <end position="49"/>
    </location>
</feature>